<comment type="caution">
    <text evidence="3">The sequence shown here is derived from an EMBL/GenBank/DDBJ whole genome shotgun (WGS) entry which is preliminary data.</text>
</comment>
<feature type="transmembrane region" description="Helical" evidence="2">
    <location>
        <begin position="21"/>
        <end position="38"/>
    </location>
</feature>
<keyword evidence="2" id="KW-0472">Membrane</keyword>
<evidence type="ECO:0000313" key="4">
    <source>
        <dbReference type="Proteomes" id="UP000178372"/>
    </source>
</evidence>
<keyword evidence="2" id="KW-1133">Transmembrane helix</keyword>
<evidence type="ECO:0000256" key="1">
    <source>
        <dbReference type="SAM" id="Coils"/>
    </source>
</evidence>
<evidence type="ECO:0000256" key="2">
    <source>
        <dbReference type="SAM" id="Phobius"/>
    </source>
</evidence>
<keyword evidence="2" id="KW-0812">Transmembrane</keyword>
<keyword evidence="1" id="KW-0175">Coiled coil</keyword>
<dbReference type="EMBL" id="MFZF01000018">
    <property type="protein sequence ID" value="OGK16286.1"/>
    <property type="molecule type" value="Genomic_DNA"/>
</dbReference>
<evidence type="ECO:0000313" key="3">
    <source>
        <dbReference type="EMBL" id="OGK16286.1"/>
    </source>
</evidence>
<dbReference type="Proteomes" id="UP000178372">
    <property type="component" value="Unassembled WGS sequence"/>
</dbReference>
<dbReference type="AlphaFoldDB" id="A0A1F7GBQ4"/>
<gene>
    <name evidence="3" type="ORF">A2690_02780</name>
</gene>
<feature type="coiled-coil region" evidence="1">
    <location>
        <begin position="71"/>
        <end position="98"/>
    </location>
</feature>
<reference evidence="3 4" key="1">
    <citation type="journal article" date="2016" name="Nat. Commun.">
        <title>Thousands of microbial genomes shed light on interconnected biogeochemical processes in an aquifer system.</title>
        <authorList>
            <person name="Anantharaman K."/>
            <person name="Brown C.T."/>
            <person name="Hug L.A."/>
            <person name="Sharon I."/>
            <person name="Castelle C.J."/>
            <person name="Probst A.J."/>
            <person name="Thomas B.C."/>
            <person name="Singh A."/>
            <person name="Wilkins M.J."/>
            <person name="Karaoz U."/>
            <person name="Brodie E.L."/>
            <person name="Williams K.H."/>
            <person name="Hubbard S.S."/>
            <person name="Banfield J.F."/>
        </authorList>
    </citation>
    <scope>NUCLEOTIDE SEQUENCE [LARGE SCALE GENOMIC DNA]</scope>
</reference>
<organism evidence="3 4">
    <name type="scientific">Candidatus Roizmanbacteria bacterium RIFCSPHIGHO2_01_FULL_39_12b</name>
    <dbReference type="NCBI Taxonomy" id="1802030"/>
    <lineage>
        <taxon>Bacteria</taxon>
        <taxon>Candidatus Roizmaniibacteriota</taxon>
    </lineage>
</organism>
<sequence>MPKVRPIESEAYKRQVFIVKIFFLGLVILLTLFMNFYLTNRPLSPPPMPNDRQATKKDNLIAKNIPSILGAQTQEELVASLQKELKNIQNKLEDILGSVQQQGGAVIEETSENARETAVETIFDAAVIPVITQIQNLPERQQEQIKEAICR</sequence>
<proteinExistence type="predicted"/>
<accession>A0A1F7GBQ4</accession>
<protein>
    <submittedName>
        <fullName evidence="3">Uncharacterized protein</fullName>
    </submittedName>
</protein>
<name>A0A1F7GBQ4_9BACT</name>